<evidence type="ECO:0000256" key="2">
    <source>
        <dbReference type="SAM" id="Phobius"/>
    </source>
</evidence>
<gene>
    <name evidence="3" type="ORF">RMCB_6267</name>
</gene>
<keyword evidence="2" id="KW-1133">Transmembrane helix</keyword>
<comment type="caution">
    <text evidence="3">The sequence shown here is derived from an EMBL/GenBank/DDBJ whole genome shotgun (WGS) entry which is preliminary data.</text>
</comment>
<evidence type="ECO:0000313" key="3">
    <source>
        <dbReference type="EMBL" id="GAS92171.1"/>
    </source>
</evidence>
<accession>A0A100W5V3</accession>
<evidence type="ECO:0000313" key="4">
    <source>
        <dbReference type="Proteomes" id="UP000069620"/>
    </source>
</evidence>
<keyword evidence="2" id="KW-0472">Membrane</keyword>
<dbReference type="EMBL" id="BCSX01000053">
    <property type="protein sequence ID" value="GAS92171.1"/>
    <property type="molecule type" value="Genomic_DNA"/>
</dbReference>
<dbReference type="AlphaFoldDB" id="A0A100W5V3"/>
<reference evidence="4" key="2">
    <citation type="submission" date="2016-02" db="EMBL/GenBank/DDBJ databases">
        <title>Draft genome sequence of five rapidly growing Mycobacterium species.</title>
        <authorList>
            <person name="Katahira K."/>
            <person name="Gotou Y."/>
            <person name="Iida K."/>
            <person name="Ogura Y."/>
            <person name="Hayashi T."/>
        </authorList>
    </citation>
    <scope>NUCLEOTIDE SEQUENCE [LARGE SCALE GENOMIC DNA]</scope>
    <source>
        <strain evidence="4">JCM15654</strain>
    </source>
</reference>
<sequence length="235" mass="24418">MLPGRPDSVIRPRGGRHGRVAARRLSDTAYRAPVTGPHVIPFLPAFIPVEVCDTVGMSPAQPDGVAQCMAAVQADVADDGVSAPAADVPELRQVVSDARQAGVDLKVIVVPKNPFIDTPLRDIATEVGQANPGSTVLAISPSFAGTYSESIDRVTLEAGQDVAKTGNPVQSARNFVDQITTPIFPWTTLTIVLTLGVAAAAVITRVLQVRGKRAAASGAPTAPERESADPSNISS</sequence>
<feature type="region of interest" description="Disordered" evidence="1">
    <location>
        <begin position="214"/>
        <end position="235"/>
    </location>
</feature>
<keyword evidence="4" id="KW-1185">Reference proteome</keyword>
<feature type="transmembrane region" description="Helical" evidence="2">
    <location>
        <begin position="183"/>
        <end position="203"/>
    </location>
</feature>
<organism evidence="3 4">
    <name type="scientific">Mycolicibacterium brisbanense</name>
    <dbReference type="NCBI Taxonomy" id="146020"/>
    <lineage>
        <taxon>Bacteria</taxon>
        <taxon>Bacillati</taxon>
        <taxon>Actinomycetota</taxon>
        <taxon>Actinomycetes</taxon>
        <taxon>Mycobacteriales</taxon>
        <taxon>Mycobacteriaceae</taxon>
        <taxon>Mycolicibacterium</taxon>
    </lineage>
</organism>
<dbReference type="Proteomes" id="UP000069620">
    <property type="component" value="Unassembled WGS sequence"/>
</dbReference>
<dbReference type="Pfam" id="PF20381">
    <property type="entry name" value="Rv1476"/>
    <property type="match status" value="1"/>
</dbReference>
<proteinExistence type="predicted"/>
<evidence type="ECO:0000256" key="1">
    <source>
        <dbReference type="SAM" id="MobiDB-lite"/>
    </source>
</evidence>
<keyword evidence="2" id="KW-0812">Transmembrane</keyword>
<protein>
    <submittedName>
        <fullName evidence="3">Uncharacterized protein</fullName>
    </submittedName>
</protein>
<reference evidence="4" key="1">
    <citation type="journal article" date="2016" name="Genome Announc.">
        <title>Draft Genome Sequences of Five Rapidly Growing Mycobacterium Species, M. thermoresistibile, M. fortuitum subsp. acetamidolyticum, M. canariasense, M. brisbanense, and M. novocastrense.</title>
        <authorList>
            <person name="Katahira K."/>
            <person name="Ogura Y."/>
            <person name="Gotoh Y."/>
            <person name="Hayashi T."/>
        </authorList>
    </citation>
    <scope>NUCLEOTIDE SEQUENCE [LARGE SCALE GENOMIC DNA]</scope>
    <source>
        <strain evidence="4">JCM15654</strain>
    </source>
</reference>
<dbReference type="STRING" id="146020.RMCB_6267"/>
<name>A0A100W5V3_9MYCO</name>
<dbReference type="InterPro" id="IPR046498">
    <property type="entry name" value="Rv1476-like"/>
</dbReference>